<name>A0A934J4V4_9BACL</name>
<comment type="caution">
    <text evidence="5">The sequence shown here is derived from an EMBL/GenBank/DDBJ whole genome shotgun (WGS) entry which is preliminary data.</text>
</comment>
<dbReference type="Gene3D" id="2.60.120.10">
    <property type="entry name" value="Jelly Rolls"/>
    <property type="match status" value="1"/>
</dbReference>
<dbReference type="InterPro" id="IPR009057">
    <property type="entry name" value="Homeodomain-like_sf"/>
</dbReference>
<dbReference type="InterPro" id="IPR003313">
    <property type="entry name" value="AraC-bd"/>
</dbReference>
<proteinExistence type="predicted"/>
<dbReference type="PANTHER" id="PTHR43280:SF30">
    <property type="entry name" value="MMSAB OPERON REGULATORY PROTEIN"/>
    <property type="match status" value="1"/>
</dbReference>
<dbReference type="CDD" id="cd06986">
    <property type="entry name" value="cupin_MmsR-like_N"/>
    <property type="match status" value="1"/>
</dbReference>
<keyword evidence="2" id="KW-0238">DNA-binding</keyword>
<dbReference type="Pfam" id="PF02311">
    <property type="entry name" value="AraC_binding"/>
    <property type="match status" value="1"/>
</dbReference>
<evidence type="ECO:0000256" key="2">
    <source>
        <dbReference type="ARBA" id="ARBA00023125"/>
    </source>
</evidence>
<dbReference type="RefSeq" id="WP_199017906.1">
    <property type="nucleotide sequence ID" value="NZ_JAELUP010000007.1"/>
</dbReference>
<reference evidence="5" key="1">
    <citation type="submission" date="2020-12" db="EMBL/GenBank/DDBJ databases">
        <authorList>
            <person name="Huq M.A."/>
        </authorList>
    </citation>
    <scope>NUCLEOTIDE SEQUENCE</scope>
    <source>
        <strain evidence="5">MAHUQ-46</strain>
    </source>
</reference>
<dbReference type="AlphaFoldDB" id="A0A934J4V4"/>
<feature type="domain" description="HTH araC/xylS-type" evidence="4">
    <location>
        <begin position="195"/>
        <end position="293"/>
    </location>
</feature>
<dbReference type="InterPro" id="IPR037923">
    <property type="entry name" value="HTH-like"/>
</dbReference>
<evidence type="ECO:0000256" key="1">
    <source>
        <dbReference type="ARBA" id="ARBA00023015"/>
    </source>
</evidence>
<keyword evidence="3" id="KW-0804">Transcription</keyword>
<dbReference type="InterPro" id="IPR014710">
    <property type="entry name" value="RmlC-like_jellyroll"/>
</dbReference>
<dbReference type="EMBL" id="JAELUP010000007">
    <property type="protein sequence ID" value="MBJ6360382.1"/>
    <property type="molecule type" value="Genomic_DNA"/>
</dbReference>
<dbReference type="Proteomes" id="UP000640274">
    <property type="component" value="Unassembled WGS sequence"/>
</dbReference>
<accession>A0A934J4V4</accession>
<protein>
    <submittedName>
        <fullName evidence="5">AraC family transcriptional regulator</fullName>
    </submittedName>
</protein>
<dbReference type="InterPro" id="IPR018062">
    <property type="entry name" value="HTH_AraC-typ_CS"/>
</dbReference>
<dbReference type="GO" id="GO:0043565">
    <property type="term" value="F:sequence-specific DNA binding"/>
    <property type="evidence" value="ECO:0007669"/>
    <property type="project" value="InterPro"/>
</dbReference>
<dbReference type="SMART" id="SM00342">
    <property type="entry name" value="HTH_ARAC"/>
    <property type="match status" value="1"/>
</dbReference>
<dbReference type="PANTHER" id="PTHR43280">
    <property type="entry name" value="ARAC-FAMILY TRANSCRIPTIONAL REGULATOR"/>
    <property type="match status" value="1"/>
</dbReference>
<gene>
    <name evidence="5" type="ORF">JFN88_03475</name>
</gene>
<organism evidence="5 6">
    <name type="scientific">Paenibacillus roseus</name>
    <dbReference type="NCBI Taxonomy" id="2798579"/>
    <lineage>
        <taxon>Bacteria</taxon>
        <taxon>Bacillati</taxon>
        <taxon>Bacillota</taxon>
        <taxon>Bacilli</taxon>
        <taxon>Bacillales</taxon>
        <taxon>Paenibacillaceae</taxon>
        <taxon>Paenibacillus</taxon>
    </lineage>
</organism>
<dbReference type="InterPro" id="IPR018060">
    <property type="entry name" value="HTH_AraC"/>
</dbReference>
<sequence>MESIQKQEQFKKDRLFVLPDYMAKELEDHALTRTLYVQDIGYFSQAKYHHRERKEGCEAHIFILCADGEGWIEIEGGRPIQLMARQLYVIPAGKSHRYGASERKPWSIYWFHLQGSDARELIGAYNLDDGALQLPISTYTRVIELFDQCYGLLAGKTYSRLMHIHVSQLMRALISCAGLESSHSQSDQKRESYFAEAVRYMTERLAETITLADLASHLGLSKPYLTYLFNKEAGFPPIDYFLRMKMQRASQLLDTTNLSVKEIAAAVGLFDPYYFSRLFKKMTGCSPTRYRSIQKG</sequence>
<keyword evidence="6" id="KW-1185">Reference proteome</keyword>
<dbReference type="PROSITE" id="PS00041">
    <property type="entry name" value="HTH_ARAC_FAMILY_1"/>
    <property type="match status" value="1"/>
</dbReference>
<evidence type="ECO:0000256" key="3">
    <source>
        <dbReference type="ARBA" id="ARBA00023163"/>
    </source>
</evidence>
<dbReference type="SUPFAM" id="SSF51215">
    <property type="entry name" value="Regulatory protein AraC"/>
    <property type="match status" value="1"/>
</dbReference>
<dbReference type="InterPro" id="IPR020449">
    <property type="entry name" value="Tscrpt_reg_AraC-type_HTH"/>
</dbReference>
<dbReference type="GO" id="GO:0003700">
    <property type="term" value="F:DNA-binding transcription factor activity"/>
    <property type="evidence" value="ECO:0007669"/>
    <property type="project" value="InterPro"/>
</dbReference>
<evidence type="ECO:0000313" key="6">
    <source>
        <dbReference type="Proteomes" id="UP000640274"/>
    </source>
</evidence>
<dbReference type="Gene3D" id="1.10.10.60">
    <property type="entry name" value="Homeodomain-like"/>
    <property type="match status" value="2"/>
</dbReference>
<dbReference type="PRINTS" id="PR00032">
    <property type="entry name" value="HTHARAC"/>
</dbReference>
<evidence type="ECO:0000313" key="5">
    <source>
        <dbReference type="EMBL" id="MBJ6360382.1"/>
    </source>
</evidence>
<dbReference type="PROSITE" id="PS01124">
    <property type="entry name" value="HTH_ARAC_FAMILY_2"/>
    <property type="match status" value="1"/>
</dbReference>
<dbReference type="SUPFAM" id="SSF46689">
    <property type="entry name" value="Homeodomain-like"/>
    <property type="match status" value="2"/>
</dbReference>
<dbReference type="Pfam" id="PF12833">
    <property type="entry name" value="HTH_18"/>
    <property type="match status" value="1"/>
</dbReference>
<keyword evidence="1" id="KW-0805">Transcription regulation</keyword>
<evidence type="ECO:0000259" key="4">
    <source>
        <dbReference type="PROSITE" id="PS01124"/>
    </source>
</evidence>